<name>A0A378P935_9GAMM</name>
<accession>A0A378P935</accession>
<keyword evidence="2" id="KW-1185">Reference proteome</keyword>
<protein>
    <submittedName>
        <fullName evidence="1">Conjugative transfer relaxase protein TraI</fullName>
    </submittedName>
</protein>
<dbReference type="RefSeq" id="WP_244913857.1">
    <property type="nucleotide sequence ID" value="NZ_UGPB01000002.1"/>
</dbReference>
<evidence type="ECO:0000313" key="1">
    <source>
        <dbReference type="EMBL" id="STY78894.1"/>
    </source>
</evidence>
<organism evidence="1 2">
    <name type="scientific">Legionella wadsworthii</name>
    <dbReference type="NCBI Taxonomy" id="28088"/>
    <lineage>
        <taxon>Bacteria</taxon>
        <taxon>Pseudomonadati</taxon>
        <taxon>Pseudomonadota</taxon>
        <taxon>Gammaproteobacteria</taxon>
        <taxon>Legionellales</taxon>
        <taxon>Legionellaceae</taxon>
        <taxon>Legionella</taxon>
    </lineage>
</organism>
<evidence type="ECO:0000313" key="2">
    <source>
        <dbReference type="Proteomes" id="UP000255297"/>
    </source>
</evidence>
<proteinExistence type="predicted"/>
<dbReference type="EMBL" id="UGPB01000002">
    <property type="protein sequence ID" value="STY78894.1"/>
    <property type="molecule type" value="Genomic_DNA"/>
</dbReference>
<dbReference type="Proteomes" id="UP000255297">
    <property type="component" value="Unassembled WGS sequence"/>
</dbReference>
<gene>
    <name evidence="1" type="ORF">NCTC11532_03154</name>
</gene>
<dbReference type="AlphaFoldDB" id="A0A378P935"/>
<sequence>MKYQEPRYDANMLSQHLSDQAELVIESLLGQPNQALSSKTEYRYGTHGSLSLCLSGEKEEFGITLKQKKKETCFI</sequence>
<reference evidence="1 2" key="1">
    <citation type="submission" date="2018-06" db="EMBL/GenBank/DDBJ databases">
        <authorList>
            <consortium name="Pathogen Informatics"/>
            <person name="Doyle S."/>
        </authorList>
    </citation>
    <scope>NUCLEOTIDE SEQUENCE [LARGE SCALE GENOMIC DNA]</scope>
    <source>
        <strain evidence="1 2">NCTC11532</strain>
    </source>
</reference>